<evidence type="ECO:0000256" key="1">
    <source>
        <dbReference type="ARBA" id="ARBA00022723"/>
    </source>
</evidence>
<dbReference type="PROSITE" id="PS51379">
    <property type="entry name" value="4FE4S_FER_2"/>
    <property type="match status" value="2"/>
</dbReference>
<feature type="domain" description="4Fe-4S ferredoxin-type" evidence="5">
    <location>
        <begin position="224"/>
        <end position="253"/>
    </location>
</feature>
<evidence type="ECO:0000259" key="5">
    <source>
        <dbReference type="PROSITE" id="PS51379"/>
    </source>
</evidence>
<sequence>MQKKLPQATNAVLALKPITISKKVISSNASTWWRSSATDKEQEEMVFYFSATGNSKYVAERIGREFGGQVINISDATRNNEYKYQVEDEEKVFFIFPVYFYGLPNLVSAFIKKVQFTGETPDVCGIGTYGGSCGAVDRMFKAALKGKEVHFRAFYKIKMVGNYVLMYKMPLPEEQTMILRRADKEIDHCIDAIRFHFRTSFHSSIGFGAVSKIAYSFYQDKCGTKKFFAENSCIGCGLCQTICPVEAIQMEEGRPVWTKQQCVHCLGCLQRCPVEAIQYGKKTKDRGRYVNPILK</sequence>
<dbReference type="SUPFAM" id="SSF52218">
    <property type="entry name" value="Flavoproteins"/>
    <property type="match status" value="1"/>
</dbReference>
<keyword evidence="7" id="KW-1185">Reference proteome</keyword>
<dbReference type="Pfam" id="PF13187">
    <property type="entry name" value="Fer4_9"/>
    <property type="match status" value="1"/>
</dbReference>
<gene>
    <name evidence="6" type="ORF">DW099_09075</name>
</gene>
<keyword evidence="1" id="KW-0479">Metal-binding</keyword>
<dbReference type="Proteomes" id="UP000284841">
    <property type="component" value="Unassembled WGS sequence"/>
</dbReference>
<protein>
    <submittedName>
        <fullName evidence="6">4Fe-4S dicluster domain-containing protein</fullName>
    </submittedName>
</protein>
<dbReference type="GO" id="GO:0051536">
    <property type="term" value="F:iron-sulfur cluster binding"/>
    <property type="evidence" value="ECO:0007669"/>
    <property type="project" value="UniProtKB-KW"/>
</dbReference>
<accession>A0A415E4H4</accession>
<dbReference type="GO" id="GO:0046872">
    <property type="term" value="F:metal ion binding"/>
    <property type="evidence" value="ECO:0007669"/>
    <property type="project" value="UniProtKB-KW"/>
</dbReference>
<dbReference type="InterPro" id="IPR026816">
    <property type="entry name" value="Flavodoxin_dom"/>
</dbReference>
<dbReference type="InterPro" id="IPR017900">
    <property type="entry name" value="4Fe4S_Fe_S_CS"/>
</dbReference>
<dbReference type="Gene3D" id="3.40.50.360">
    <property type="match status" value="1"/>
</dbReference>
<dbReference type="SUPFAM" id="SSF54862">
    <property type="entry name" value="4Fe-4S ferredoxins"/>
    <property type="match status" value="1"/>
</dbReference>
<proteinExistence type="predicted"/>
<feature type="domain" description="4Fe-4S ferredoxin-type" evidence="5">
    <location>
        <begin position="254"/>
        <end position="282"/>
    </location>
</feature>
<dbReference type="PROSITE" id="PS00198">
    <property type="entry name" value="4FE4S_FER_1"/>
    <property type="match status" value="2"/>
</dbReference>
<reference evidence="6 7" key="1">
    <citation type="submission" date="2018-08" db="EMBL/GenBank/DDBJ databases">
        <title>A genome reference for cultivated species of the human gut microbiota.</title>
        <authorList>
            <person name="Zou Y."/>
            <person name="Xue W."/>
            <person name="Luo G."/>
        </authorList>
    </citation>
    <scope>NUCLEOTIDE SEQUENCE [LARGE SCALE GENOMIC DNA]</scope>
    <source>
        <strain evidence="6 7">AM07-24</strain>
    </source>
</reference>
<keyword evidence="3" id="KW-0411">Iron-sulfur</keyword>
<evidence type="ECO:0000259" key="4">
    <source>
        <dbReference type="PROSITE" id="PS50902"/>
    </source>
</evidence>
<dbReference type="InterPro" id="IPR017896">
    <property type="entry name" value="4Fe4S_Fe-S-bd"/>
</dbReference>
<dbReference type="STRING" id="1776384.GCA_900086585_04166"/>
<dbReference type="EMBL" id="QRMS01000002">
    <property type="protein sequence ID" value="RHJ88521.1"/>
    <property type="molecule type" value="Genomic_DNA"/>
</dbReference>
<dbReference type="PROSITE" id="PS50902">
    <property type="entry name" value="FLAVODOXIN_LIKE"/>
    <property type="match status" value="1"/>
</dbReference>
<evidence type="ECO:0000256" key="2">
    <source>
        <dbReference type="ARBA" id="ARBA00023004"/>
    </source>
</evidence>
<dbReference type="Gene3D" id="3.30.70.20">
    <property type="match status" value="1"/>
</dbReference>
<dbReference type="GO" id="GO:0016651">
    <property type="term" value="F:oxidoreductase activity, acting on NAD(P)H"/>
    <property type="evidence" value="ECO:0007669"/>
    <property type="project" value="UniProtKB-ARBA"/>
</dbReference>
<dbReference type="NCBIfam" id="NF038196">
    <property type="entry name" value="ferrodoxin_EFR1"/>
    <property type="match status" value="1"/>
</dbReference>
<dbReference type="PANTHER" id="PTHR43122:SF1">
    <property type="entry name" value="IRON-SULFUR-BINDING PROTEIN"/>
    <property type="match status" value="1"/>
</dbReference>
<keyword evidence="2" id="KW-0408">Iron</keyword>
<dbReference type="InterPro" id="IPR029039">
    <property type="entry name" value="Flavoprotein-like_sf"/>
</dbReference>
<evidence type="ECO:0000313" key="6">
    <source>
        <dbReference type="EMBL" id="RHJ88521.1"/>
    </source>
</evidence>
<dbReference type="InterPro" id="IPR008254">
    <property type="entry name" value="Flavodoxin/NO_synth"/>
</dbReference>
<evidence type="ECO:0000313" key="7">
    <source>
        <dbReference type="Proteomes" id="UP000284841"/>
    </source>
</evidence>
<feature type="domain" description="Flavodoxin-like" evidence="4">
    <location>
        <begin position="44"/>
        <end position="187"/>
    </location>
</feature>
<evidence type="ECO:0000256" key="3">
    <source>
        <dbReference type="ARBA" id="ARBA00023014"/>
    </source>
</evidence>
<dbReference type="GO" id="GO:0010181">
    <property type="term" value="F:FMN binding"/>
    <property type="evidence" value="ECO:0007669"/>
    <property type="project" value="InterPro"/>
</dbReference>
<organism evidence="6 7">
    <name type="scientific">Emergencia timonensis</name>
    <dbReference type="NCBI Taxonomy" id="1776384"/>
    <lineage>
        <taxon>Bacteria</taxon>
        <taxon>Bacillati</taxon>
        <taxon>Bacillota</taxon>
        <taxon>Clostridia</taxon>
        <taxon>Peptostreptococcales</taxon>
        <taxon>Anaerovoracaceae</taxon>
        <taxon>Emergencia</taxon>
    </lineage>
</organism>
<dbReference type="PANTHER" id="PTHR43122">
    <property type="entry name" value="FERREDOXIN SUBUNIT OF PYRUVATE:FLAVODOXIN OXIDOREDUCTASE-RELATED"/>
    <property type="match status" value="1"/>
</dbReference>
<dbReference type="AlphaFoldDB" id="A0A415E4H4"/>
<dbReference type="Pfam" id="PF12724">
    <property type="entry name" value="Flavodoxin_5"/>
    <property type="match status" value="1"/>
</dbReference>
<dbReference type="OrthoDB" id="9813995at2"/>
<dbReference type="InterPro" id="IPR047964">
    <property type="entry name" value="EFR1-like"/>
</dbReference>
<name>A0A415E4H4_9FIRM</name>
<comment type="caution">
    <text evidence="6">The sequence shown here is derived from an EMBL/GenBank/DDBJ whole genome shotgun (WGS) entry which is preliminary data.</text>
</comment>